<dbReference type="Proteomes" id="UP001189429">
    <property type="component" value="Unassembled WGS sequence"/>
</dbReference>
<dbReference type="EMBL" id="CAUYUJ010016774">
    <property type="protein sequence ID" value="CAK0868714.1"/>
    <property type="molecule type" value="Genomic_DNA"/>
</dbReference>
<feature type="compositionally biased region" description="Low complexity" evidence="1">
    <location>
        <begin position="690"/>
        <end position="707"/>
    </location>
</feature>
<keyword evidence="3" id="KW-1185">Reference proteome</keyword>
<proteinExistence type="predicted"/>
<reference evidence="2" key="1">
    <citation type="submission" date="2023-10" db="EMBL/GenBank/DDBJ databases">
        <authorList>
            <person name="Chen Y."/>
            <person name="Shah S."/>
            <person name="Dougan E. K."/>
            <person name="Thang M."/>
            <person name="Chan C."/>
        </authorList>
    </citation>
    <scope>NUCLEOTIDE SEQUENCE [LARGE SCALE GENOMIC DNA]</scope>
</reference>
<name>A0ABN9V729_9DINO</name>
<sequence>MGNESELVDLLIKDGFLLDWSVHQHYCTNYKMTEATTRNLDLAREQYVDNTWVDVEADESVFASAITDDKEMKECEKWAVVVQRGKLETLVLLRTESDRATKKAPGPGAIKKTECKPFFLGRLKDRKVILHLDGARSYRMKAPGVFHDSVRHCKKRVKRGGTWLWVKPVCSEIVKHKLPSGAVLKWEYWRRGPDPWSATGEMLCDLMGSTFCNRMALPAPFKPDKGPGEIAFTTQPRILPKGANGEQRALKRARFDAKVRADIAEEVFVEGRALAVHWGSSADIKTPLELFFCVMDRRRAGYRFIEEFGPRADNRNQFVEWTDEKINDERSPTFGWQAADVKESLRKCASGSVGAMALEPLAATLERFHPLVFDNVVAPILKSHDVHGAMRIGKTRVGKSTASKTVGLAISACQIDECGRADLRPSVAATKKIDFLRLEPGTVFKPAIVDDTAPPKWASDAIKAFLDPAEEDALLWARWGGASFEQRRPRQICVNSRDEKFEKKAYVARSNVALLTKGWMCLWLASTTKDPVSRFPWPAPEKPDLFAPETTPILQRSRKDQTFTPPDYDMHMKWAVAAMKRLARGDDAGRSNAIRGPALFNQGTPPRCNFPEVGGESDVFGFGGGMGGDDGPSDVPAAAAPPAPAAPIKRGPGVFRFHFKKPQGLIDLSTPTPKQKRMTLDEELSRMVGEGEAAGAAAASSSDVAPA</sequence>
<evidence type="ECO:0000256" key="1">
    <source>
        <dbReference type="SAM" id="MobiDB-lite"/>
    </source>
</evidence>
<comment type="caution">
    <text evidence="2">The sequence shown here is derived from an EMBL/GenBank/DDBJ whole genome shotgun (WGS) entry which is preliminary data.</text>
</comment>
<feature type="region of interest" description="Disordered" evidence="1">
    <location>
        <begin position="686"/>
        <end position="707"/>
    </location>
</feature>
<protein>
    <submittedName>
        <fullName evidence="2">Uncharacterized protein</fullName>
    </submittedName>
</protein>
<organism evidence="2 3">
    <name type="scientific">Prorocentrum cordatum</name>
    <dbReference type="NCBI Taxonomy" id="2364126"/>
    <lineage>
        <taxon>Eukaryota</taxon>
        <taxon>Sar</taxon>
        <taxon>Alveolata</taxon>
        <taxon>Dinophyceae</taxon>
        <taxon>Prorocentrales</taxon>
        <taxon>Prorocentraceae</taxon>
        <taxon>Prorocentrum</taxon>
    </lineage>
</organism>
<gene>
    <name evidence="2" type="ORF">PCOR1329_LOCUS55289</name>
</gene>
<accession>A0ABN9V729</accession>
<evidence type="ECO:0000313" key="3">
    <source>
        <dbReference type="Proteomes" id="UP001189429"/>
    </source>
</evidence>
<evidence type="ECO:0000313" key="2">
    <source>
        <dbReference type="EMBL" id="CAK0868714.1"/>
    </source>
</evidence>